<feature type="transmembrane region" description="Helical" evidence="1">
    <location>
        <begin position="388"/>
        <end position="405"/>
    </location>
</feature>
<evidence type="ECO:0000313" key="2">
    <source>
        <dbReference type="EMBL" id="HGG00463.1"/>
    </source>
</evidence>
<evidence type="ECO:0000256" key="1">
    <source>
        <dbReference type="SAM" id="Phobius"/>
    </source>
</evidence>
<feature type="transmembrane region" description="Helical" evidence="1">
    <location>
        <begin position="337"/>
        <end position="356"/>
    </location>
</feature>
<gene>
    <name evidence="2" type="ORF">ENR15_07390</name>
</gene>
<keyword evidence="1" id="KW-1133">Transmembrane helix</keyword>
<accession>A0A7C3ZJ46</accession>
<proteinExistence type="predicted"/>
<keyword evidence="1" id="KW-0472">Membrane</keyword>
<feature type="transmembrane region" description="Helical" evidence="1">
    <location>
        <begin position="30"/>
        <end position="51"/>
    </location>
</feature>
<reference evidence="2" key="1">
    <citation type="journal article" date="2020" name="mSystems">
        <title>Genome- and Community-Level Interaction Insights into Carbon Utilization and Element Cycling Functions of Hydrothermarchaeota in Hydrothermal Sediment.</title>
        <authorList>
            <person name="Zhou Z."/>
            <person name="Liu Y."/>
            <person name="Xu W."/>
            <person name="Pan J."/>
            <person name="Luo Z.H."/>
            <person name="Li M."/>
        </authorList>
    </citation>
    <scope>NUCLEOTIDE SEQUENCE [LARGE SCALE GENOMIC DNA]</scope>
    <source>
        <strain evidence="2">SpSt-374</strain>
    </source>
</reference>
<sequence length="464" mass="52177">MDQTFQGIPNLPDLTHANELVQFGSQIISLGWQLAMFFAVFGVMMVLVAWANRRSSEGVAPVVQLGVDGYFQVLQKVPHILLVLVLLIGGFFWCSTLANRYHHWEQQKVAQLASTVSGDRLEQPAPRIRYVVEEPYVYYNWVDGRQVRVEETRKVDRFMTLGGSQIDVKINQTRDAQNLKEIYTVDFAAEYQVENKLRGVQDFFFEFRPPYGYTLMQNFKVERDGVRLEQVNPGDYGFPFVLKPAQKTTFRVSFQAQGAPRWVYDAGGESISNFRLTALANFPKADFASGILPTETKEERGGSRFTWFFEDNVSVRNPFGVFTATEPVRNTGVLPRLLLLAPGVFLWWMMLLYLSVPLSLRDVAIAGGIFFASLLCLTYTSRILDVKLAWGLISPLFLGMMWGLGTSRKLRIAAFMSTLAGGVLPVWGLIVTYSGLTLSLAGLLSAGWLSVVQWYGGHKEASNP</sequence>
<dbReference type="AlphaFoldDB" id="A0A7C3ZJ46"/>
<protein>
    <submittedName>
        <fullName evidence="2">Uncharacterized protein</fullName>
    </submittedName>
</protein>
<dbReference type="EMBL" id="DSPX01000070">
    <property type="protein sequence ID" value="HGG00463.1"/>
    <property type="molecule type" value="Genomic_DNA"/>
</dbReference>
<feature type="transmembrane region" description="Helical" evidence="1">
    <location>
        <begin position="363"/>
        <end position="382"/>
    </location>
</feature>
<name>A0A7C3ZJ46_9CYAN</name>
<comment type="caution">
    <text evidence="2">The sequence shown here is derived from an EMBL/GenBank/DDBJ whole genome shotgun (WGS) entry which is preliminary data.</text>
</comment>
<keyword evidence="1" id="KW-0812">Transmembrane</keyword>
<feature type="transmembrane region" description="Helical" evidence="1">
    <location>
        <begin position="80"/>
        <end position="98"/>
    </location>
</feature>
<feature type="transmembrane region" description="Helical" evidence="1">
    <location>
        <begin position="436"/>
        <end position="456"/>
    </location>
</feature>
<organism evidence="2">
    <name type="scientific">Planktothricoides sp. SpSt-374</name>
    <dbReference type="NCBI Taxonomy" id="2282167"/>
    <lineage>
        <taxon>Bacteria</taxon>
        <taxon>Bacillati</taxon>
        <taxon>Cyanobacteriota</taxon>
        <taxon>Cyanophyceae</taxon>
        <taxon>Oscillatoriophycideae</taxon>
        <taxon>Oscillatoriales</taxon>
        <taxon>Oscillatoriaceae</taxon>
        <taxon>Planktothricoides</taxon>
    </lineage>
</organism>